<dbReference type="NCBIfam" id="TIGR01498">
    <property type="entry name" value="folK"/>
    <property type="match status" value="1"/>
</dbReference>
<dbReference type="Pfam" id="PF01288">
    <property type="entry name" value="HPPK"/>
    <property type="match status" value="1"/>
</dbReference>
<dbReference type="Proteomes" id="UP001497533">
    <property type="component" value="Chromosome"/>
</dbReference>
<dbReference type="CDD" id="cd00483">
    <property type="entry name" value="HPPK"/>
    <property type="match status" value="1"/>
</dbReference>
<protein>
    <recommendedName>
        <fullName evidence="4">2-amino-4-hydroxy-6-hydroxymethyldihydropteridine pyrophosphokinase</fullName>
        <ecNumber evidence="3">2.7.6.3</ecNumber>
    </recommendedName>
    <alternativeName>
        <fullName evidence="11">6-hydroxymethyl-7,8-dihydropterin pyrophosphokinase</fullName>
    </alternativeName>
    <alternativeName>
        <fullName evidence="12">7,8-dihydro-6-hydroxymethylpterin-pyrophosphokinase</fullName>
    </alternativeName>
</protein>
<accession>A0ABM9NNH9</accession>
<dbReference type="EMBL" id="OZ034688">
    <property type="protein sequence ID" value="CAL1329029.1"/>
    <property type="molecule type" value="Genomic_DNA"/>
</dbReference>
<keyword evidence="6" id="KW-0547">Nucleotide-binding</keyword>
<keyword evidence="5 14" id="KW-0808">Transferase</keyword>
<name>A0ABM9NNH9_9GAMM</name>
<dbReference type="Gene3D" id="3.30.70.560">
    <property type="entry name" value="7,8-Dihydro-6-hydroxymethylpterin-pyrophosphokinase HPPK"/>
    <property type="match status" value="1"/>
</dbReference>
<evidence type="ECO:0000313" key="15">
    <source>
        <dbReference type="Proteomes" id="UP001497533"/>
    </source>
</evidence>
<evidence type="ECO:0000313" key="14">
    <source>
        <dbReference type="EMBL" id="CAL1329029.1"/>
    </source>
</evidence>
<keyword evidence="9" id="KW-0289">Folate biosynthesis</keyword>
<dbReference type="InterPro" id="IPR035907">
    <property type="entry name" value="Hppk_sf"/>
</dbReference>
<evidence type="ECO:0000256" key="9">
    <source>
        <dbReference type="ARBA" id="ARBA00022909"/>
    </source>
</evidence>
<gene>
    <name evidence="14" type="primary">folK</name>
    <name evidence="14" type="ORF">PRHACTZTBTEA_096</name>
</gene>
<dbReference type="PROSITE" id="PS00794">
    <property type="entry name" value="HPPK"/>
    <property type="match status" value="1"/>
</dbReference>
<comment type="similarity">
    <text evidence="2">Belongs to the HPPK family.</text>
</comment>
<comment type="function">
    <text evidence="10">Catalyzes the transfer of pyrophosphate from adenosine triphosphate (ATP) to 6-hydroxymethyl-7,8-dihydropterin, an enzymatic step in folate biosynthesis pathway.</text>
</comment>
<dbReference type="GO" id="GO:0003848">
    <property type="term" value="F:2-amino-4-hydroxy-6-hydroxymethyldihydropteridine diphosphokinase activity"/>
    <property type="evidence" value="ECO:0007669"/>
    <property type="project" value="UniProtKB-EC"/>
</dbReference>
<keyword evidence="7" id="KW-0418">Kinase</keyword>
<dbReference type="EC" id="2.7.6.3" evidence="3"/>
<dbReference type="InterPro" id="IPR000550">
    <property type="entry name" value="Hppk"/>
</dbReference>
<reference evidence="14" key="1">
    <citation type="submission" date="2024-04" db="EMBL/GenBank/DDBJ databases">
        <authorList>
            <person name="Manzano-Marin A."/>
            <person name="Manzano-Marin A."/>
            <person name="Alejandro Manzano Marin A."/>
        </authorList>
    </citation>
    <scope>NUCLEOTIDE SEQUENCE [LARGE SCALE GENOMIC DNA]</scope>
    <source>
        <strain evidence="14">TABTEA</strain>
    </source>
</reference>
<evidence type="ECO:0000256" key="3">
    <source>
        <dbReference type="ARBA" id="ARBA00013253"/>
    </source>
</evidence>
<evidence type="ECO:0000256" key="11">
    <source>
        <dbReference type="ARBA" id="ARBA00029766"/>
    </source>
</evidence>
<feature type="domain" description="7,8-dihydro-6-hydroxymethylpterin-pyrophosphokinase" evidence="13">
    <location>
        <begin position="89"/>
        <end position="100"/>
    </location>
</feature>
<evidence type="ECO:0000256" key="6">
    <source>
        <dbReference type="ARBA" id="ARBA00022741"/>
    </source>
</evidence>
<dbReference type="RefSeq" id="WP_341765086.1">
    <property type="nucleotide sequence ID" value="NZ_OZ034688.1"/>
</dbReference>
<evidence type="ECO:0000256" key="8">
    <source>
        <dbReference type="ARBA" id="ARBA00022840"/>
    </source>
</evidence>
<dbReference type="PANTHER" id="PTHR43071">
    <property type="entry name" value="2-AMINO-4-HYDROXY-6-HYDROXYMETHYLDIHYDROPTERIDINE PYROPHOSPHOKINASE"/>
    <property type="match status" value="1"/>
</dbReference>
<evidence type="ECO:0000256" key="2">
    <source>
        <dbReference type="ARBA" id="ARBA00005810"/>
    </source>
</evidence>
<organism evidence="14 15">
    <name type="scientific">Candidatus Providencia siddallii</name>
    <dbReference type="NCBI Taxonomy" id="1715285"/>
    <lineage>
        <taxon>Bacteria</taxon>
        <taxon>Pseudomonadati</taxon>
        <taxon>Pseudomonadota</taxon>
        <taxon>Gammaproteobacteria</taxon>
        <taxon>Enterobacterales</taxon>
        <taxon>Morganellaceae</taxon>
        <taxon>Providencia</taxon>
    </lineage>
</organism>
<sequence>MKNIYISIGSNLGDPLKQTLQAITALNLLPSSSIIKTSSIYKTKPLGKIKQSDFLNMVILLESNLEPEILLDYIQKIEFNLGRIRKNDKWAPRTIDIDIMLLDNKIINTNRLTIPHYGLKTREFMLYPLNEINPTIKFPDGELLSKRLMYIPNNDLTIWNKSIKNI</sequence>
<dbReference type="SUPFAM" id="SSF55083">
    <property type="entry name" value="6-hydroxymethyl-7,8-dihydropterin pyrophosphokinase, HPPK"/>
    <property type="match status" value="1"/>
</dbReference>
<evidence type="ECO:0000256" key="5">
    <source>
        <dbReference type="ARBA" id="ARBA00022679"/>
    </source>
</evidence>
<evidence type="ECO:0000256" key="12">
    <source>
        <dbReference type="ARBA" id="ARBA00033413"/>
    </source>
</evidence>
<comment type="pathway">
    <text evidence="1">Cofactor biosynthesis; tetrahydrofolate biosynthesis; 2-amino-4-hydroxy-6-hydroxymethyl-7,8-dihydropteridine diphosphate from 7,8-dihydroneopterin triphosphate: step 4/4.</text>
</comment>
<keyword evidence="15" id="KW-1185">Reference proteome</keyword>
<evidence type="ECO:0000256" key="4">
    <source>
        <dbReference type="ARBA" id="ARBA00016218"/>
    </source>
</evidence>
<evidence type="ECO:0000259" key="13">
    <source>
        <dbReference type="PROSITE" id="PS00794"/>
    </source>
</evidence>
<evidence type="ECO:0000256" key="7">
    <source>
        <dbReference type="ARBA" id="ARBA00022777"/>
    </source>
</evidence>
<evidence type="ECO:0000256" key="1">
    <source>
        <dbReference type="ARBA" id="ARBA00005051"/>
    </source>
</evidence>
<keyword evidence="8" id="KW-0067">ATP-binding</keyword>
<evidence type="ECO:0000256" key="10">
    <source>
        <dbReference type="ARBA" id="ARBA00029409"/>
    </source>
</evidence>
<proteinExistence type="inferred from homology"/>
<dbReference type="PANTHER" id="PTHR43071:SF1">
    <property type="entry name" value="2-AMINO-4-HYDROXY-6-HYDROXYMETHYLDIHYDROPTERIDINE PYROPHOSPHOKINASE"/>
    <property type="match status" value="1"/>
</dbReference>